<sequence>MLSLATSPKIGAWRKPHLNLTRMKPNYRYYLKVCWVVLMSISLLIILHQLLLKKYNNSPAILPILIDPTILRCIDCPILKGQNVHFASAEEFHFSLNVNVVFYRIDRNPSNDFWVFEHNGEKRAVKRFSTQVADFKGYKVRIPDDPKRFLWEWNRGHLLTCANITMDRKSQNRVIPLSFVHEMASLRDQFVDHNVTLLMFGGTLLGWYRECSFIPHTTDVDFAVLIEEHSDTLNAELTNSKTFRFYWQLGKVDDSYEYSLYRKSRKIDVFYIYILTAGIRLCLTTAALS</sequence>
<dbReference type="PANTHER" id="PTHR15407">
    <property type="entry name" value="FUKUTIN-RELATED"/>
    <property type="match status" value="1"/>
</dbReference>
<evidence type="ECO:0000256" key="1">
    <source>
        <dbReference type="ARBA" id="ARBA00004167"/>
    </source>
</evidence>
<organism evidence="7 8">
    <name type="scientific">Steinernema carpocapsae</name>
    <name type="common">Entomopathogenic nematode</name>
    <dbReference type="NCBI Taxonomy" id="34508"/>
    <lineage>
        <taxon>Eukaryota</taxon>
        <taxon>Metazoa</taxon>
        <taxon>Ecdysozoa</taxon>
        <taxon>Nematoda</taxon>
        <taxon>Chromadorea</taxon>
        <taxon>Rhabditida</taxon>
        <taxon>Tylenchina</taxon>
        <taxon>Panagrolaimomorpha</taxon>
        <taxon>Strongyloidoidea</taxon>
        <taxon>Steinernematidae</taxon>
        <taxon>Steinernema</taxon>
    </lineage>
</organism>
<proteinExistence type="predicted"/>
<dbReference type="STRING" id="34508.A0A4U5PIP2"/>
<dbReference type="Pfam" id="PF24413">
    <property type="entry name" value="W02B3_4_N"/>
    <property type="match status" value="1"/>
</dbReference>
<evidence type="ECO:0000313" key="8">
    <source>
        <dbReference type="Proteomes" id="UP000298663"/>
    </source>
</evidence>
<dbReference type="PANTHER" id="PTHR15407:SF28">
    <property type="entry name" value="RIBITOL-5-PHOSPHATE TRANSFERASE FKTN"/>
    <property type="match status" value="1"/>
</dbReference>
<dbReference type="AlphaFoldDB" id="A0A4U5PIP2"/>
<keyword evidence="4 5" id="KW-0472">Membrane</keyword>
<evidence type="ECO:0000256" key="4">
    <source>
        <dbReference type="ARBA" id="ARBA00023136"/>
    </source>
</evidence>
<evidence type="ECO:0000256" key="5">
    <source>
        <dbReference type="SAM" id="Phobius"/>
    </source>
</evidence>
<dbReference type="InterPro" id="IPR009644">
    <property type="entry name" value="FKTN/MNN4/W02B3.4-1"/>
</dbReference>
<evidence type="ECO:0000256" key="2">
    <source>
        <dbReference type="ARBA" id="ARBA00022692"/>
    </source>
</evidence>
<keyword evidence="3 5" id="KW-1133">Transmembrane helix</keyword>
<comment type="caution">
    <text evidence="7">The sequence shown here is derived from an EMBL/GenBank/DDBJ whole genome shotgun (WGS) entry which is preliminary data.</text>
</comment>
<keyword evidence="2 5" id="KW-0812">Transmembrane</keyword>
<dbReference type="EMBL" id="AZBU02000002">
    <property type="protein sequence ID" value="TKR96363.1"/>
    <property type="molecule type" value="Genomic_DNA"/>
</dbReference>
<reference evidence="7 8" key="2">
    <citation type="journal article" date="2019" name="G3 (Bethesda)">
        <title>Hybrid Assembly of the Genome of the Entomopathogenic Nematode Steinernema carpocapsae Identifies the X-Chromosome.</title>
        <authorList>
            <person name="Serra L."/>
            <person name="Macchietto M."/>
            <person name="Macias-Munoz A."/>
            <person name="McGill C.J."/>
            <person name="Rodriguez I.M."/>
            <person name="Rodriguez B."/>
            <person name="Murad R."/>
            <person name="Mortazavi A."/>
        </authorList>
    </citation>
    <scope>NUCLEOTIDE SEQUENCE [LARGE SCALE GENOMIC DNA]</scope>
    <source>
        <strain evidence="7 8">ALL</strain>
    </source>
</reference>
<dbReference type="OrthoDB" id="10072116at2759"/>
<feature type="transmembrane region" description="Helical" evidence="5">
    <location>
        <begin position="29"/>
        <end position="52"/>
    </location>
</feature>
<keyword evidence="8" id="KW-1185">Reference proteome</keyword>
<evidence type="ECO:0000313" key="7">
    <source>
        <dbReference type="EMBL" id="TKR96363.1"/>
    </source>
</evidence>
<dbReference type="Proteomes" id="UP000298663">
    <property type="component" value="Unassembled WGS sequence"/>
</dbReference>
<name>A0A4U5PIP2_STECR</name>
<accession>A0A4U5PIP2</accession>
<dbReference type="GO" id="GO:0016020">
    <property type="term" value="C:membrane"/>
    <property type="evidence" value="ECO:0007669"/>
    <property type="project" value="UniProtKB-SubCell"/>
</dbReference>
<comment type="subcellular location">
    <subcellularLocation>
        <location evidence="1">Membrane</location>
        <topology evidence="1">Single-pass membrane protein</topology>
    </subcellularLocation>
</comment>
<protein>
    <recommendedName>
        <fullName evidence="6">W02B3.4-like N-terminal domain-containing protein</fullName>
    </recommendedName>
</protein>
<evidence type="ECO:0000259" key="6">
    <source>
        <dbReference type="Pfam" id="PF24413"/>
    </source>
</evidence>
<reference evidence="7 8" key="1">
    <citation type="journal article" date="2015" name="Genome Biol.">
        <title>Comparative genomics of Steinernema reveals deeply conserved gene regulatory networks.</title>
        <authorList>
            <person name="Dillman A.R."/>
            <person name="Macchietto M."/>
            <person name="Porter C.F."/>
            <person name="Rogers A."/>
            <person name="Williams B."/>
            <person name="Antoshechkin I."/>
            <person name="Lee M.M."/>
            <person name="Goodwin Z."/>
            <person name="Lu X."/>
            <person name="Lewis E.E."/>
            <person name="Goodrich-Blair H."/>
            <person name="Stock S.P."/>
            <person name="Adams B.J."/>
            <person name="Sternberg P.W."/>
            <person name="Mortazavi A."/>
        </authorList>
    </citation>
    <scope>NUCLEOTIDE SEQUENCE [LARGE SCALE GENOMIC DNA]</scope>
    <source>
        <strain evidence="7 8">ALL</strain>
    </source>
</reference>
<gene>
    <name evidence="7" type="ORF">L596_010394</name>
</gene>
<feature type="domain" description="W02B3.4-like N-terminal" evidence="6">
    <location>
        <begin position="58"/>
        <end position="159"/>
    </location>
</feature>
<dbReference type="InterPro" id="IPR057641">
    <property type="entry name" value="W02B3_4_N"/>
</dbReference>
<evidence type="ECO:0000256" key="3">
    <source>
        <dbReference type="ARBA" id="ARBA00022989"/>
    </source>
</evidence>